<dbReference type="KEGG" id="mspg:F6B93_01190"/>
<keyword evidence="3" id="KW-1185">Reference proteome</keyword>
<evidence type="ECO:0000313" key="2">
    <source>
        <dbReference type="EMBL" id="QUR69516.1"/>
    </source>
</evidence>
<feature type="transmembrane region" description="Helical" evidence="1">
    <location>
        <begin position="45"/>
        <end position="68"/>
    </location>
</feature>
<accession>A0A975K187</accession>
<protein>
    <submittedName>
        <fullName evidence="2">DUF4239 domain-containing protein</fullName>
    </submittedName>
</protein>
<organism evidence="2 3">
    <name type="scientific">Mycobacterium spongiae</name>
    <dbReference type="NCBI Taxonomy" id="886343"/>
    <lineage>
        <taxon>Bacteria</taxon>
        <taxon>Bacillati</taxon>
        <taxon>Actinomycetota</taxon>
        <taxon>Actinomycetes</taxon>
        <taxon>Mycobacteriales</taxon>
        <taxon>Mycobacteriaceae</taxon>
        <taxon>Mycobacterium</taxon>
    </lineage>
</organism>
<keyword evidence="1" id="KW-0812">Transmembrane</keyword>
<sequence length="259" mass="28824">MSSIPLWLLLLGLLILIVGGALVIQTYVRHRFPQIKQDAHNDVTRFAYGVVGFVYAFFIGFVVSALWSHIKTEDAQARIEGAGGVQLARDVNAFDEVDRDRIRKSLLEYERAALAEWPLAARGRSLPEADKALQRLYAAYSEVRPRNDIQKAFLTTSFSNLNSISQARTERVIQARIDTGMPWSIWVVILLTSGLVLACAIIYGVEQSRMHYPLVATVAVLVAANLFLVLELSHPFIGRFATSSQPLHHVVEVLSTPPT</sequence>
<dbReference type="InterPro" id="IPR025333">
    <property type="entry name" value="DUF4239"/>
</dbReference>
<dbReference type="Pfam" id="PF14023">
    <property type="entry name" value="Bestrophin-like"/>
    <property type="match status" value="1"/>
</dbReference>
<gene>
    <name evidence="2" type="ORF">F6B93_01190</name>
</gene>
<keyword evidence="1" id="KW-1133">Transmembrane helix</keyword>
<evidence type="ECO:0000313" key="3">
    <source>
        <dbReference type="Proteomes" id="UP000682202"/>
    </source>
</evidence>
<dbReference type="Proteomes" id="UP000682202">
    <property type="component" value="Chromosome"/>
</dbReference>
<feature type="transmembrane region" description="Helical" evidence="1">
    <location>
        <begin position="211"/>
        <end position="230"/>
    </location>
</feature>
<name>A0A975K187_9MYCO</name>
<reference evidence="2" key="1">
    <citation type="submission" date="2019-12" db="EMBL/GenBank/DDBJ databases">
        <title>Mycobacterium spongiae sp. nov.</title>
        <authorList>
            <person name="Stinear T."/>
        </authorList>
    </citation>
    <scope>NUCLEOTIDE SEQUENCE</scope>
    <source>
        <strain evidence="2">FSD4b-SM</strain>
    </source>
</reference>
<keyword evidence="1" id="KW-0472">Membrane</keyword>
<dbReference type="EMBL" id="CP046600">
    <property type="protein sequence ID" value="QUR69516.1"/>
    <property type="molecule type" value="Genomic_DNA"/>
</dbReference>
<evidence type="ECO:0000256" key="1">
    <source>
        <dbReference type="SAM" id="Phobius"/>
    </source>
</evidence>
<proteinExistence type="predicted"/>
<feature type="transmembrane region" description="Helical" evidence="1">
    <location>
        <begin position="183"/>
        <end position="205"/>
    </location>
</feature>
<dbReference type="AlphaFoldDB" id="A0A975K187"/>